<comment type="similarity">
    <text evidence="2">Belongs to the HTP reductase family.</text>
</comment>
<dbReference type="AlphaFoldDB" id="A0A8K0SX64"/>
<keyword evidence="12" id="KW-1185">Reference proteome</keyword>
<comment type="catalytic activity">
    <reaction evidence="9">
        <text>2,5-diamino-6-(1-D-ribitylamino)pyrimidin-4(3H)-one 5'-phosphate + NADP(+) = 2,5-diamino-6-(1-D-ribosylamino)pyrimidin-4(3H)-one 5'-phosphate + NADPH + H(+)</text>
        <dbReference type="Rhea" id="RHEA:27278"/>
        <dbReference type="ChEBI" id="CHEBI:15378"/>
        <dbReference type="ChEBI" id="CHEBI:57783"/>
        <dbReference type="ChEBI" id="CHEBI:58349"/>
        <dbReference type="ChEBI" id="CHEBI:58890"/>
        <dbReference type="ChEBI" id="CHEBI:59545"/>
        <dbReference type="EC" id="1.1.1.302"/>
    </reaction>
</comment>
<dbReference type="Pfam" id="PF01872">
    <property type="entry name" value="RibD_C"/>
    <property type="match status" value="1"/>
</dbReference>
<dbReference type="GO" id="GO:0009231">
    <property type="term" value="P:riboflavin biosynthetic process"/>
    <property type="evidence" value="ECO:0007669"/>
    <property type="project" value="UniProtKB-KW"/>
</dbReference>
<evidence type="ECO:0000313" key="12">
    <source>
        <dbReference type="Proteomes" id="UP000813444"/>
    </source>
</evidence>
<comment type="catalytic activity">
    <reaction evidence="8">
        <text>2,5-diamino-6-(1-D-ribitylamino)pyrimidin-4(3H)-one 5'-phosphate + NAD(+) = 2,5-diamino-6-(1-D-ribosylamino)pyrimidin-4(3H)-one 5'-phosphate + NADH + H(+)</text>
        <dbReference type="Rhea" id="RHEA:27274"/>
        <dbReference type="ChEBI" id="CHEBI:15378"/>
        <dbReference type="ChEBI" id="CHEBI:57540"/>
        <dbReference type="ChEBI" id="CHEBI:57945"/>
        <dbReference type="ChEBI" id="CHEBI:58890"/>
        <dbReference type="ChEBI" id="CHEBI:59545"/>
        <dbReference type="EC" id="1.1.1.302"/>
    </reaction>
</comment>
<dbReference type="EC" id="1.1.1.302" evidence="3"/>
<proteinExistence type="inferred from homology"/>
<keyword evidence="5" id="KW-0686">Riboflavin biosynthesis</keyword>
<evidence type="ECO:0000313" key="11">
    <source>
        <dbReference type="EMBL" id="KAH7327755.1"/>
    </source>
</evidence>
<dbReference type="EMBL" id="JAGPNK010000001">
    <property type="protein sequence ID" value="KAH7327755.1"/>
    <property type="molecule type" value="Genomic_DNA"/>
</dbReference>
<sequence length="181" mass="19889">MGRLVRYNVAMSLDGFIAPPDESTGWIVEDSSIDFAGLYDEFDFFIMGRKTYDVMRGMGPQNPLIGRSKDSVIVISRTLQPGDHPDVTIISDGFIERIASLKGQDGRDVWIMGGGWLAAACLDAGLLDVMEMAIMPVLLRDGFKLMSAETGGAPFRLVAKSAQRLQTGILMTAYNVEYTRK</sequence>
<dbReference type="GO" id="GO:0008703">
    <property type="term" value="F:5-amino-6-(5-phosphoribosylamino)uracil reductase activity"/>
    <property type="evidence" value="ECO:0007669"/>
    <property type="project" value="InterPro"/>
</dbReference>
<evidence type="ECO:0000256" key="8">
    <source>
        <dbReference type="ARBA" id="ARBA00047550"/>
    </source>
</evidence>
<comment type="function">
    <text evidence="1">Catalyzes an early step in riboflavin biosynthesis, the NADPH-dependent reduction of the ribose side chain of 2,5-diamino-6-ribosylamino-4(3H)-pyrimidinone 5'-phosphate, yielding 2,5-diamino-6-ribitylamino-4(3H)-pyrimidinone 5'-phosphate.</text>
</comment>
<evidence type="ECO:0000256" key="9">
    <source>
        <dbReference type="ARBA" id="ARBA00049020"/>
    </source>
</evidence>
<evidence type="ECO:0000256" key="6">
    <source>
        <dbReference type="ARBA" id="ARBA00030073"/>
    </source>
</evidence>
<dbReference type="PANTHER" id="PTHR38011">
    <property type="entry name" value="DIHYDROFOLATE REDUCTASE FAMILY PROTEIN (AFU_ORTHOLOGUE AFUA_8G06820)"/>
    <property type="match status" value="1"/>
</dbReference>
<dbReference type="InterPro" id="IPR002734">
    <property type="entry name" value="RibDG_C"/>
</dbReference>
<evidence type="ECO:0000256" key="5">
    <source>
        <dbReference type="ARBA" id="ARBA00022619"/>
    </source>
</evidence>
<dbReference type="InterPro" id="IPR050765">
    <property type="entry name" value="Riboflavin_Biosynth_HTPR"/>
</dbReference>
<gene>
    <name evidence="11" type="ORF">B0I35DRAFT_345095</name>
</gene>
<evidence type="ECO:0000256" key="1">
    <source>
        <dbReference type="ARBA" id="ARBA00003555"/>
    </source>
</evidence>
<evidence type="ECO:0000256" key="7">
    <source>
        <dbReference type="ARBA" id="ARBA00031630"/>
    </source>
</evidence>
<organism evidence="11 12">
    <name type="scientific">Stachybotrys elegans</name>
    <dbReference type="NCBI Taxonomy" id="80388"/>
    <lineage>
        <taxon>Eukaryota</taxon>
        <taxon>Fungi</taxon>
        <taxon>Dikarya</taxon>
        <taxon>Ascomycota</taxon>
        <taxon>Pezizomycotina</taxon>
        <taxon>Sordariomycetes</taxon>
        <taxon>Hypocreomycetidae</taxon>
        <taxon>Hypocreales</taxon>
        <taxon>Stachybotryaceae</taxon>
        <taxon>Stachybotrys</taxon>
    </lineage>
</organism>
<dbReference type="Gene3D" id="3.40.430.10">
    <property type="entry name" value="Dihydrofolate Reductase, subunit A"/>
    <property type="match status" value="1"/>
</dbReference>
<evidence type="ECO:0000259" key="10">
    <source>
        <dbReference type="Pfam" id="PF01872"/>
    </source>
</evidence>
<name>A0A8K0SX64_9HYPO</name>
<reference evidence="11" key="1">
    <citation type="journal article" date="2021" name="Nat. Commun.">
        <title>Genetic determinants of endophytism in the Arabidopsis root mycobiome.</title>
        <authorList>
            <person name="Mesny F."/>
            <person name="Miyauchi S."/>
            <person name="Thiergart T."/>
            <person name="Pickel B."/>
            <person name="Atanasova L."/>
            <person name="Karlsson M."/>
            <person name="Huettel B."/>
            <person name="Barry K.W."/>
            <person name="Haridas S."/>
            <person name="Chen C."/>
            <person name="Bauer D."/>
            <person name="Andreopoulos W."/>
            <person name="Pangilinan J."/>
            <person name="LaButti K."/>
            <person name="Riley R."/>
            <person name="Lipzen A."/>
            <person name="Clum A."/>
            <person name="Drula E."/>
            <person name="Henrissat B."/>
            <person name="Kohler A."/>
            <person name="Grigoriev I.V."/>
            <person name="Martin F.M."/>
            <person name="Hacquard S."/>
        </authorList>
    </citation>
    <scope>NUCLEOTIDE SEQUENCE</scope>
    <source>
        <strain evidence="11">MPI-CAGE-CH-0235</strain>
    </source>
</reference>
<dbReference type="InterPro" id="IPR024072">
    <property type="entry name" value="DHFR-like_dom_sf"/>
</dbReference>
<dbReference type="OrthoDB" id="3192019at2759"/>
<comment type="caution">
    <text evidence="11">The sequence shown here is derived from an EMBL/GenBank/DDBJ whole genome shotgun (WGS) entry which is preliminary data.</text>
</comment>
<evidence type="ECO:0000256" key="2">
    <source>
        <dbReference type="ARBA" id="ARBA00009723"/>
    </source>
</evidence>
<protein>
    <recommendedName>
        <fullName evidence="4">2,5-diamino-6-ribosylamino-4(3H)-pyrimidinone 5'-phosphate reductase</fullName>
        <ecNumber evidence="3">1.1.1.302</ecNumber>
    </recommendedName>
    <alternativeName>
        <fullName evidence="7">2,5-diamino-6-(5-phospho-D-ribosylamino)pyrimidin-4(3H)-one reductase</fullName>
    </alternativeName>
    <alternativeName>
        <fullName evidence="6">2,5-diamino-6-ribitylamino-4(3H)-pyrimidinone 5'-phosphate synthase</fullName>
    </alternativeName>
</protein>
<dbReference type="SUPFAM" id="SSF53597">
    <property type="entry name" value="Dihydrofolate reductase-like"/>
    <property type="match status" value="1"/>
</dbReference>
<accession>A0A8K0SX64</accession>
<evidence type="ECO:0000256" key="4">
    <source>
        <dbReference type="ARBA" id="ARBA00015035"/>
    </source>
</evidence>
<dbReference type="Proteomes" id="UP000813444">
    <property type="component" value="Unassembled WGS sequence"/>
</dbReference>
<evidence type="ECO:0000256" key="3">
    <source>
        <dbReference type="ARBA" id="ARBA00012851"/>
    </source>
</evidence>
<dbReference type="PANTHER" id="PTHR38011:SF11">
    <property type="entry name" value="2,5-DIAMINO-6-RIBOSYLAMINO-4(3H)-PYRIMIDINONE 5'-PHOSPHATE REDUCTASE"/>
    <property type="match status" value="1"/>
</dbReference>
<feature type="domain" description="Bacterial bifunctional deaminase-reductase C-terminal" evidence="10">
    <location>
        <begin position="4"/>
        <end position="169"/>
    </location>
</feature>